<accession>A0A8X8BZU8</accession>
<dbReference type="Proteomes" id="UP000886885">
    <property type="component" value="Unassembled WGS sequence"/>
</dbReference>
<evidence type="ECO:0000313" key="2">
    <source>
        <dbReference type="Proteomes" id="UP000886885"/>
    </source>
</evidence>
<protein>
    <recommendedName>
        <fullName evidence="3">DUF4283 domain-containing protein</fullName>
    </recommendedName>
</protein>
<evidence type="ECO:0000313" key="1">
    <source>
        <dbReference type="EMBL" id="KAG6736042.1"/>
    </source>
</evidence>
<reference evidence="1" key="1">
    <citation type="journal article" date="2020" name="bioRxiv">
        <title>Hybrid origin of Populus tomentosa Carr. identified through genome sequencing and phylogenomic analysis.</title>
        <authorList>
            <person name="An X."/>
            <person name="Gao K."/>
            <person name="Chen Z."/>
            <person name="Li J."/>
            <person name="Yang X."/>
            <person name="Yang X."/>
            <person name="Zhou J."/>
            <person name="Guo T."/>
            <person name="Zhao T."/>
            <person name="Huang S."/>
            <person name="Miao D."/>
            <person name="Khan W.U."/>
            <person name="Rao P."/>
            <person name="Ye M."/>
            <person name="Lei B."/>
            <person name="Liao W."/>
            <person name="Wang J."/>
            <person name="Ji L."/>
            <person name="Li Y."/>
            <person name="Guo B."/>
            <person name="Mustafa N.S."/>
            <person name="Li S."/>
            <person name="Yun Q."/>
            <person name="Keller S.R."/>
            <person name="Mao J."/>
            <person name="Zhang R."/>
            <person name="Strauss S.H."/>
        </authorList>
    </citation>
    <scope>NUCLEOTIDE SEQUENCE</scope>
    <source>
        <strain evidence="1">GM15</strain>
        <tissue evidence="1">Leaf</tissue>
    </source>
</reference>
<dbReference type="AlphaFoldDB" id="A0A8X8BZU8"/>
<gene>
    <name evidence="1" type="ORF">POTOM_061264</name>
</gene>
<comment type="caution">
    <text evidence="1">The sequence shown here is derived from an EMBL/GenBank/DDBJ whole genome shotgun (WGS) entry which is preliminary data.</text>
</comment>
<dbReference type="EMBL" id="JAAWWB010001417">
    <property type="protein sequence ID" value="KAG6736042.1"/>
    <property type="molecule type" value="Genomic_DNA"/>
</dbReference>
<proteinExistence type="predicted"/>
<organism evidence="1 2">
    <name type="scientific">Populus tomentosa</name>
    <name type="common">Chinese white poplar</name>
    <dbReference type="NCBI Taxonomy" id="118781"/>
    <lineage>
        <taxon>Eukaryota</taxon>
        <taxon>Viridiplantae</taxon>
        <taxon>Streptophyta</taxon>
        <taxon>Embryophyta</taxon>
        <taxon>Tracheophyta</taxon>
        <taxon>Spermatophyta</taxon>
        <taxon>Magnoliopsida</taxon>
        <taxon>eudicotyledons</taxon>
        <taxon>Gunneridae</taxon>
        <taxon>Pentapetalae</taxon>
        <taxon>rosids</taxon>
        <taxon>fabids</taxon>
        <taxon>Malpighiales</taxon>
        <taxon>Salicaceae</taxon>
        <taxon>Saliceae</taxon>
        <taxon>Populus</taxon>
    </lineage>
</organism>
<keyword evidence="2" id="KW-1185">Reference proteome</keyword>
<name>A0A8X8BZU8_POPTO</name>
<evidence type="ECO:0008006" key="3">
    <source>
        <dbReference type="Google" id="ProtNLM"/>
    </source>
</evidence>
<sequence>MRKGHLTELPKMNQTLVQLRDERTYIDMIRTPNSYRIVEKWIGVGLPLAMWNKDFISNILAAQGKLIGYDLNNVGHNYISGVHHTPESESEEEDDIMSLHNSARLAVNSTLSQAADMNKSLDLFMWIIEFKGKGEPPTGASNFSNLARYYEPFSWLQTSHGSAE</sequence>